<reference evidence="2" key="1">
    <citation type="journal article" date="2019" name="Int. J. Syst. Evol. Microbiol.">
        <title>The Global Catalogue of Microorganisms (GCM) 10K type strain sequencing project: providing services to taxonomists for standard genome sequencing and annotation.</title>
        <authorList>
            <consortium name="The Broad Institute Genomics Platform"/>
            <consortium name="The Broad Institute Genome Sequencing Center for Infectious Disease"/>
            <person name="Wu L."/>
            <person name="Ma J."/>
        </authorList>
    </citation>
    <scope>NUCLEOTIDE SEQUENCE [LARGE SCALE GENOMIC DNA]</scope>
    <source>
        <strain evidence="2">JCM 9095</strain>
    </source>
</reference>
<sequence length="90" mass="10068">MAITPGQEYIACDRSGYRYRVNPAQPELNYVHVTDVADGTLRKVKPASLHADSTRRTGYLLASLVDARWTADPRTRSAIYQAQTNRSTNV</sequence>
<dbReference type="RefSeq" id="WP_161174459.1">
    <property type="nucleotide sequence ID" value="NZ_BAAAUH010000028.1"/>
</dbReference>
<evidence type="ECO:0008006" key="3">
    <source>
        <dbReference type="Google" id="ProtNLM"/>
    </source>
</evidence>
<keyword evidence="2" id="KW-1185">Reference proteome</keyword>
<protein>
    <recommendedName>
        <fullName evidence="3">Transposase</fullName>
    </recommendedName>
</protein>
<evidence type="ECO:0000313" key="2">
    <source>
        <dbReference type="Proteomes" id="UP001501866"/>
    </source>
</evidence>
<proteinExistence type="predicted"/>
<dbReference type="Proteomes" id="UP001501866">
    <property type="component" value="Unassembled WGS sequence"/>
</dbReference>
<accession>A0ABP6PST0</accession>
<name>A0ABP6PST0_9ACTN</name>
<evidence type="ECO:0000313" key="1">
    <source>
        <dbReference type="EMBL" id="GAA3185717.1"/>
    </source>
</evidence>
<dbReference type="EMBL" id="BAAAUH010000028">
    <property type="protein sequence ID" value="GAA3185717.1"/>
    <property type="molecule type" value="Genomic_DNA"/>
</dbReference>
<organism evidence="1 2">
    <name type="scientific">Streptomyces virens</name>
    <dbReference type="NCBI Taxonomy" id="285572"/>
    <lineage>
        <taxon>Bacteria</taxon>
        <taxon>Bacillati</taxon>
        <taxon>Actinomycetota</taxon>
        <taxon>Actinomycetes</taxon>
        <taxon>Kitasatosporales</taxon>
        <taxon>Streptomycetaceae</taxon>
        <taxon>Streptomyces</taxon>
    </lineage>
</organism>
<comment type="caution">
    <text evidence="1">The sequence shown here is derived from an EMBL/GenBank/DDBJ whole genome shotgun (WGS) entry which is preliminary data.</text>
</comment>
<gene>
    <name evidence="1" type="ORF">GCM10010451_38730</name>
</gene>